<feature type="compositionally biased region" description="Polar residues" evidence="1">
    <location>
        <begin position="1"/>
        <end position="12"/>
    </location>
</feature>
<name>A0ABR2U5F7_9ROSI</name>
<dbReference type="PANTHER" id="PTHR33673">
    <property type="entry name" value="SUPPRESSOR SRP40-LIKE PROTEIN"/>
    <property type="match status" value="1"/>
</dbReference>
<evidence type="ECO:0000313" key="3">
    <source>
        <dbReference type="Proteomes" id="UP001396334"/>
    </source>
</evidence>
<feature type="region of interest" description="Disordered" evidence="1">
    <location>
        <begin position="97"/>
        <end position="131"/>
    </location>
</feature>
<proteinExistence type="predicted"/>
<evidence type="ECO:0000313" key="2">
    <source>
        <dbReference type="EMBL" id="KAK9044867.1"/>
    </source>
</evidence>
<dbReference type="PANTHER" id="PTHR33673:SF38">
    <property type="entry name" value="CHROMODOMAIN-HELICASE-DNA-BINDING PROTEIN 7-LIKE"/>
    <property type="match status" value="1"/>
</dbReference>
<accession>A0ABR2U5F7</accession>
<feature type="compositionally biased region" description="Basic and acidic residues" evidence="1">
    <location>
        <begin position="97"/>
        <end position="112"/>
    </location>
</feature>
<gene>
    <name evidence="2" type="ORF">V6N11_058758</name>
</gene>
<comment type="caution">
    <text evidence="2">The sequence shown here is derived from an EMBL/GenBank/DDBJ whole genome shotgun (WGS) entry which is preliminary data.</text>
</comment>
<organism evidence="2 3">
    <name type="scientific">Hibiscus sabdariffa</name>
    <name type="common">roselle</name>
    <dbReference type="NCBI Taxonomy" id="183260"/>
    <lineage>
        <taxon>Eukaryota</taxon>
        <taxon>Viridiplantae</taxon>
        <taxon>Streptophyta</taxon>
        <taxon>Embryophyta</taxon>
        <taxon>Tracheophyta</taxon>
        <taxon>Spermatophyta</taxon>
        <taxon>Magnoliopsida</taxon>
        <taxon>eudicotyledons</taxon>
        <taxon>Gunneridae</taxon>
        <taxon>Pentapetalae</taxon>
        <taxon>rosids</taxon>
        <taxon>malvids</taxon>
        <taxon>Malvales</taxon>
        <taxon>Malvaceae</taxon>
        <taxon>Malvoideae</taxon>
        <taxon>Hibiscus</taxon>
    </lineage>
</organism>
<keyword evidence="3" id="KW-1185">Reference proteome</keyword>
<reference evidence="2 3" key="1">
    <citation type="journal article" date="2024" name="G3 (Bethesda)">
        <title>Genome assembly of Hibiscus sabdariffa L. provides insights into metabolisms of medicinal natural products.</title>
        <authorList>
            <person name="Kim T."/>
        </authorList>
    </citation>
    <scope>NUCLEOTIDE SEQUENCE [LARGE SCALE GENOMIC DNA]</scope>
    <source>
        <strain evidence="2">TK-2024</strain>
        <tissue evidence="2">Old leaves</tissue>
    </source>
</reference>
<dbReference type="EMBL" id="JBBPBN010000002">
    <property type="protein sequence ID" value="KAK9044867.1"/>
    <property type="molecule type" value="Genomic_DNA"/>
</dbReference>
<sequence length="131" mass="14209">MESVSEDNQVSSRIPAHVFAPTSATSQAEWSTASNESLFSIHMGNTSFNESSLMSKSGELDSPIMASPLFDFPVTSATPTAREDAAAAETMREVLREKECQQNKNVDKETDLGRSMSQFSDASGKSFAFPM</sequence>
<feature type="region of interest" description="Disordered" evidence="1">
    <location>
        <begin position="1"/>
        <end position="27"/>
    </location>
</feature>
<protein>
    <submittedName>
        <fullName evidence="2">Uncharacterized protein</fullName>
    </submittedName>
</protein>
<dbReference type="Proteomes" id="UP001396334">
    <property type="component" value="Unassembled WGS sequence"/>
</dbReference>
<evidence type="ECO:0000256" key="1">
    <source>
        <dbReference type="SAM" id="MobiDB-lite"/>
    </source>
</evidence>